<proteinExistence type="predicted"/>
<reference evidence="1" key="1">
    <citation type="submission" date="2018-04" db="EMBL/GenBank/DDBJ databases">
        <title>Draft Genome Sequences of Chryseobacterium lactis NCTC11390T isolated from milk, Chryseobacterium oncorhynchi 701B-08T from rainbow trout, and Chryseobacterium viscerum 687B-08T from diseased fish.</title>
        <authorList>
            <person name="Jeong J.-J."/>
            <person name="Lee Y.J."/>
            <person name="Pathiraja D."/>
            <person name="Park B."/>
            <person name="Choi I.-G."/>
            <person name="Kim K.D."/>
        </authorList>
    </citation>
    <scope>NUCLEOTIDE SEQUENCE [LARGE SCALE GENOMIC DNA]</scope>
    <source>
        <strain evidence="1">701B-08</strain>
    </source>
</reference>
<dbReference type="Proteomes" id="UP000236182">
    <property type="component" value="Unassembled WGS sequence"/>
</dbReference>
<name>A0A316WI74_9FLAO</name>
<dbReference type="RefSeq" id="WP_109623831.1">
    <property type="nucleotide sequence ID" value="NZ_PPEI02000009.1"/>
</dbReference>
<dbReference type="EMBL" id="PPEI02000009">
    <property type="protein sequence ID" value="PWN59986.1"/>
    <property type="molecule type" value="Genomic_DNA"/>
</dbReference>
<protein>
    <submittedName>
        <fullName evidence="1">Uncharacterized protein</fullName>
    </submittedName>
</protein>
<sequence>MKTPDKKSRVSRTYRYTIETIILIEKLADLAKRSNTNYVETIILNTAELQGFSVSEEDIKEFFEKQNVKSKK</sequence>
<dbReference type="AlphaFoldDB" id="A0A316WI74"/>
<comment type="caution">
    <text evidence="1">The sequence shown here is derived from an EMBL/GenBank/DDBJ whole genome shotgun (WGS) entry which is preliminary data.</text>
</comment>
<evidence type="ECO:0000313" key="2">
    <source>
        <dbReference type="Proteomes" id="UP000236182"/>
    </source>
</evidence>
<gene>
    <name evidence="1" type="ORF">C1638_020680</name>
</gene>
<organism evidence="1 2">
    <name type="scientific">Chryseobacterium oncorhynchi</name>
    <dbReference type="NCBI Taxonomy" id="741074"/>
    <lineage>
        <taxon>Bacteria</taxon>
        <taxon>Pseudomonadati</taxon>
        <taxon>Bacteroidota</taxon>
        <taxon>Flavobacteriia</taxon>
        <taxon>Flavobacteriales</taxon>
        <taxon>Weeksellaceae</taxon>
        <taxon>Chryseobacterium group</taxon>
        <taxon>Chryseobacterium</taxon>
    </lineage>
</organism>
<accession>A0A316WI74</accession>
<keyword evidence="2" id="KW-1185">Reference proteome</keyword>
<evidence type="ECO:0000313" key="1">
    <source>
        <dbReference type="EMBL" id="PWN59986.1"/>
    </source>
</evidence>